<protein>
    <submittedName>
        <fullName evidence="1">Uncharacterized protein</fullName>
    </submittedName>
</protein>
<gene>
    <name evidence="1" type="ORF">Zmor_019109</name>
</gene>
<keyword evidence="2" id="KW-1185">Reference proteome</keyword>
<sequence length="109" mass="12593">MNISQGYSSTQQWTSRASYHRRSLFHAEEGFNPVWYSGLTKATCSGETALLSRSSLAVHKRSGFRRASRRCNLVVSRKVLFYHRCHSPFAVTFCQSTLAHESRFMLHYE</sequence>
<dbReference type="EMBL" id="JALNTZ010000547">
    <property type="protein sequence ID" value="KAJ3634408.1"/>
    <property type="molecule type" value="Genomic_DNA"/>
</dbReference>
<organism evidence="1 2">
    <name type="scientific">Zophobas morio</name>
    <dbReference type="NCBI Taxonomy" id="2755281"/>
    <lineage>
        <taxon>Eukaryota</taxon>
        <taxon>Metazoa</taxon>
        <taxon>Ecdysozoa</taxon>
        <taxon>Arthropoda</taxon>
        <taxon>Hexapoda</taxon>
        <taxon>Insecta</taxon>
        <taxon>Pterygota</taxon>
        <taxon>Neoptera</taxon>
        <taxon>Endopterygota</taxon>
        <taxon>Coleoptera</taxon>
        <taxon>Polyphaga</taxon>
        <taxon>Cucujiformia</taxon>
        <taxon>Tenebrionidae</taxon>
        <taxon>Zophobas</taxon>
    </lineage>
</organism>
<dbReference type="AlphaFoldDB" id="A0AA38HNV7"/>
<accession>A0AA38HNV7</accession>
<proteinExistence type="predicted"/>
<name>A0AA38HNV7_9CUCU</name>
<comment type="caution">
    <text evidence="1">The sequence shown here is derived from an EMBL/GenBank/DDBJ whole genome shotgun (WGS) entry which is preliminary data.</text>
</comment>
<evidence type="ECO:0000313" key="2">
    <source>
        <dbReference type="Proteomes" id="UP001168821"/>
    </source>
</evidence>
<evidence type="ECO:0000313" key="1">
    <source>
        <dbReference type="EMBL" id="KAJ3634408.1"/>
    </source>
</evidence>
<dbReference type="Proteomes" id="UP001168821">
    <property type="component" value="Unassembled WGS sequence"/>
</dbReference>
<reference evidence="1" key="1">
    <citation type="journal article" date="2023" name="G3 (Bethesda)">
        <title>Whole genome assemblies of Zophobas morio and Tenebrio molitor.</title>
        <authorList>
            <person name="Kaur S."/>
            <person name="Stinson S.A."/>
            <person name="diCenzo G.C."/>
        </authorList>
    </citation>
    <scope>NUCLEOTIDE SEQUENCE</scope>
    <source>
        <strain evidence="1">QUZm001</strain>
    </source>
</reference>